<dbReference type="OrthoDB" id="5580718at2"/>
<dbReference type="Gene3D" id="2.40.70.10">
    <property type="entry name" value="Acid Proteases"/>
    <property type="match status" value="1"/>
</dbReference>
<gene>
    <name evidence="1" type="ORF">DRW42_02050</name>
</gene>
<organism evidence="1 2">
    <name type="scientific">Pedobacter miscanthi</name>
    <dbReference type="NCBI Taxonomy" id="2259170"/>
    <lineage>
        <taxon>Bacteria</taxon>
        <taxon>Pseudomonadati</taxon>
        <taxon>Bacteroidota</taxon>
        <taxon>Sphingobacteriia</taxon>
        <taxon>Sphingobacteriales</taxon>
        <taxon>Sphingobacteriaceae</taxon>
        <taxon>Pedobacter</taxon>
    </lineage>
</organism>
<dbReference type="EMBL" id="QNQU01000001">
    <property type="protein sequence ID" value="RBQ12063.1"/>
    <property type="molecule type" value="Genomic_DNA"/>
</dbReference>
<evidence type="ECO:0000313" key="2">
    <source>
        <dbReference type="Proteomes" id="UP000252081"/>
    </source>
</evidence>
<protein>
    <recommendedName>
        <fullName evidence="3">Aspartyl protease</fullName>
    </recommendedName>
</protein>
<dbReference type="RefSeq" id="WP_113947142.1">
    <property type="nucleotide sequence ID" value="NZ_QNQU01000001.1"/>
</dbReference>
<dbReference type="Pfam" id="PF13650">
    <property type="entry name" value="Asp_protease_2"/>
    <property type="match status" value="1"/>
</dbReference>
<accession>A0A366LF19</accession>
<sequence length="393" mass="43654">MKIFLTTILLILNITISYSQEIFTVNHGGTLQTDYYSEIEYEDVGWAPIIKVTINSKVYRFAVDTGAPNTITKRLSDLLNSKIINRSPVYDGNGSVDSLDIVNLNEIKIGSVVFNDIPTVVTKDQFLFDCVGIDGFIGSNLLRNSIVQFSSKKHKITLTDRLEKLDLDQKEASNLFLSPVQSGPFITVLFVGKNSGTISTLFDTGSADFFTLALPHFAAAEGAGVFDVLAKSRGKNHMGIYGTGTDTIQYRLKALEFRISNAVFKNANVLTTPSDESTIGIQLLNYGTATVDYKNRKFYFEPFQISSDLTEGLLPVTFFPQDNKMFIGMIWQEQLKKEISVNDQVLSFNDIDCTDVSMCDFLLKKHLFKGVGSAMLTLKTPEGAIKKITITKK</sequence>
<name>A0A366LF19_9SPHI</name>
<dbReference type="AlphaFoldDB" id="A0A366LF19"/>
<evidence type="ECO:0000313" key="1">
    <source>
        <dbReference type="EMBL" id="RBQ12063.1"/>
    </source>
</evidence>
<proteinExistence type="predicted"/>
<dbReference type="InterPro" id="IPR034122">
    <property type="entry name" value="Retropepsin-like_bacterial"/>
</dbReference>
<dbReference type="CDD" id="cd05483">
    <property type="entry name" value="retropepsin_like_bacteria"/>
    <property type="match status" value="1"/>
</dbReference>
<dbReference type="Proteomes" id="UP000252081">
    <property type="component" value="Unassembled WGS sequence"/>
</dbReference>
<comment type="caution">
    <text evidence="1">The sequence shown here is derived from an EMBL/GenBank/DDBJ whole genome shotgun (WGS) entry which is preliminary data.</text>
</comment>
<evidence type="ECO:0008006" key="3">
    <source>
        <dbReference type="Google" id="ProtNLM"/>
    </source>
</evidence>
<keyword evidence="2" id="KW-1185">Reference proteome</keyword>
<dbReference type="SUPFAM" id="SSF50630">
    <property type="entry name" value="Acid proteases"/>
    <property type="match status" value="1"/>
</dbReference>
<dbReference type="InterPro" id="IPR021109">
    <property type="entry name" value="Peptidase_aspartic_dom_sf"/>
</dbReference>
<reference evidence="1 2" key="1">
    <citation type="submission" date="2018-07" db="EMBL/GenBank/DDBJ databases">
        <title>A draft genome of a endophytic bacteria, a new species of Pedobacter.</title>
        <authorList>
            <person name="Zhang Z.D."/>
            <person name="Chen Z.J."/>
        </authorList>
    </citation>
    <scope>NUCLEOTIDE SEQUENCE [LARGE SCALE GENOMIC DNA]</scope>
    <source>
        <strain evidence="1 2">RS10</strain>
    </source>
</reference>